<proteinExistence type="predicted"/>
<evidence type="ECO:0000313" key="2">
    <source>
        <dbReference type="Proteomes" id="UP000694844"/>
    </source>
</evidence>
<organism evidence="2 3">
    <name type="scientific">Crassostrea virginica</name>
    <name type="common">Eastern oyster</name>
    <dbReference type="NCBI Taxonomy" id="6565"/>
    <lineage>
        <taxon>Eukaryota</taxon>
        <taxon>Metazoa</taxon>
        <taxon>Spiralia</taxon>
        <taxon>Lophotrochozoa</taxon>
        <taxon>Mollusca</taxon>
        <taxon>Bivalvia</taxon>
        <taxon>Autobranchia</taxon>
        <taxon>Pteriomorphia</taxon>
        <taxon>Ostreida</taxon>
        <taxon>Ostreoidea</taxon>
        <taxon>Ostreidae</taxon>
        <taxon>Crassostrea</taxon>
    </lineage>
</organism>
<accession>A0A8B8E3Z7</accession>
<dbReference type="Gene3D" id="3.40.50.1110">
    <property type="entry name" value="SGNH hydrolase"/>
    <property type="match status" value="1"/>
</dbReference>
<gene>
    <name evidence="3" type="primary">LOC111131279</name>
</gene>
<dbReference type="GeneID" id="111131279"/>
<feature type="compositionally biased region" description="Basic residues" evidence="1">
    <location>
        <begin position="1"/>
        <end position="10"/>
    </location>
</feature>
<sequence>MPPRRPKRMKMSASKDSEQPVEPGQTPTPRSSEEAHGSEDDSPPGSTTDTLAVPTHASIPPVVPSVHSMIENHKVWLVGSSILKHAQLEAFLRPGGLHLNLARVNISLWWQGYSGLKLCQTERKLRTLAMVGPSPKAILIHCGGNDLGHISIRKLRLVTNKLFKFLRTSFPHSKVIWSCILPRMKWRYSDNSLAMETQRKRLNYCASSLALRYGGAVIRYPDIKLDPVFFCDDGVHLSKFANSIFLNTIQGGLETLLTKGQVCYPA</sequence>
<keyword evidence="2" id="KW-1185">Reference proteome</keyword>
<name>A0A8B8E3Z7_CRAVI</name>
<dbReference type="InterPro" id="IPR036514">
    <property type="entry name" value="SGNH_hydro_sf"/>
</dbReference>
<evidence type="ECO:0000313" key="3">
    <source>
        <dbReference type="RefSeq" id="XP_022334434.1"/>
    </source>
</evidence>
<protein>
    <submittedName>
        <fullName evidence="3">Uncharacterized protein LOC111131279 isoform X3</fullName>
    </submittedName>
</protein>
<evidence type="ECO:0000256" key="1">
    <source>
        <dbReference type="SAM" id="MobiDB-lite"/>
    </source>
</evidence>
<dbReference type="Proteomes" id="UP000694844">
    <property type="component" value="Chromosome 4"/>
</dbReference>
<dbReference type="RefSeq" id="XP_022334434.1">
    <property type="nucleotide sequence ID" value="XM_022478726.1"/>
</dbReference>
<dbReference type="AlphaFoldDB" id="A0A8B8E3Z7"/>
<feature type="region of interest" description="Disordered" evidence="1">
    <location>
        <begin position="1"/>
        <end position="58"/>
    </location>
</feature>
<reference evidence="3" key="1">
    <citation type="submission" date="2025-08" db="UniProtKB">
        <authorList>
            <consortium name="RefSeq"/>
        </authorList>
    </citation>
    <scope>IDENTIFICATION</scope>
    <source>
        <tissue evidence="3">Whole sample</tissue>
    </source>
</reference>
<dbReference type="SUPFAM" id="SSF52266">
    <property type="entry name" value="SGNH hydrolase"/>
    <property type="match status" value="1"/>
</dbReference>
<dbReference type="OrthoDB" id="411544at2759"/>
<dbReference type="CDD" id="cd00229">
    <property type="entry name" value="SGNH_hydrolase"/>
    <property type="match status" value="1"/>
</dbReference>